<evidence type="ECO:0000313" key="1">
    <source>
        <dbReference type="EMBL" id="KKM20704.1"/>
    </source>
</evidence>
<sequence>MRVTNVICTGRIPLKKRLNFSNIIKESKWIWIIKNEEYSPICTTKIKREGKDLNVQKKQKGVYISLWTTGAINMVGLKSLREAKKYYGIVLEELIRIKEIK</sequence>
<gene>
    <name evidence="1" type="ORF">LCGC14_1642880</name>
</gene>
<name>A0A0F9ILM5_9ZZZZ</name>
<accession>A0A0F9ILM5</accession>
<organism evidence="1">
    <name type="scientific">marine sediment metagenome</name>
    <dbReference type="NCBI Taxonomy" id="412755"/>
    <lineage>
        <taxon>unclassified sequences</taxon>
        <taxon>metagenomes</taxon>
        <taxon>ecological metagenomes</taxon>
    </lineage>
</organism>
<proteinExistence type="predicted"/>
<dbReference type="AlphaFoldDB" id="A0A0F9ILM5"/>
<dbReference type="EMBL" id="LAZR01013711">
    <property type="protein sequence ID" value="KKM20704.1"/>
    <property type="molecule type" value="Genomic_DNA"/>
</dbReference>
<reference evidence="1" key="1">
    <citation type="journal article" date="2015" name="Nature">
        <title>Complex archaea that bridge the gap between prokaryotes and eukaryotes.</title>
        <authorList>
            <person name="Spang A."/>
            <person name="Saw J.H."/>
            <person name="Jorgensen S.L."/>
            <person name="Zaremba-Niedzwiedzka K."/>
            <person name="Martijn J."/>
            <person name="Lind A.E."/>
            <person name="van Eijk R."/>
            <person name="Schleper C."/>
            <person name="Guy L."/>
            <person name="Ettema T.J."/>
        </authorList>
    </citation>
    <scope>NUCLEOTIDE SEQUENCE</scope>
</reference>
<comment type="caution">
    <text evidence="1">The sequence shown here is derived from an EMBL/GenBank/DDBJ whole genome shotgun (WGS) entry which is preliminary data.</text>
</comment>
<protein>
    <submittedName>
        <fullName evidence="1">Uncharacterized protein</fullName>
    </submittedName>
</protein>